<comment type="caution">
    <text evidence="2">The sequence shown here is derived from an EMBL/GenBank/DDBJ whole genome shotgun (WGS) entry which is preliminary data.</text>
</comment>
<evidence type="ECO:0000256" key="1">
    <source>
        <dbReference type="SAM" id="Phobius"/>
    </source>
</evidence>
<name>A0ABQ6PVW5_9BACT</name>
<evidence type="ECO:0000313" key="3">
    <source>
        <dbReference type="Proteomes" id="UP001338309"/>
    </source>
</evidence>
<sequence>MDKRKILLISLFSLVSLGVFLVILRYSIRVKQELLFVSVPSYLVSNTNCQYVNLKKELTNFPSVLIYFNSSCPICQSEAELIHRNFSENLET</sequence>
<protein>
    <recommendedName>
        <fullName evidence="4">AhpC/TSA family protein</fullName>
    </recommendedName>
</protein>
<accession>A0ABQ6PVW5</accession>
<evidence type="ECO:0000313" key="2">
    <source>
        <dbReference type="EMBL" id="GMQ31722.1"/>
    </source>
</evidence>
<dbReference type="EMBL" id="BTPD01000028">
    <property type="protein sequence ID" value="GMQ31722.1"/>
    <property type="molecule type" value="Genomic_DNA"/>
</dbReference>
<feature type="transmembrane region" description="Helical" evidence="1">
    <location>
        <begin position="6"/>
        <end position="24"/>
    </location>
</feature>
<organism evidence="2 3">
    <name type="scientific">Algoriphagus confluentis</name>
    <dbReference type="NCBI Taxonomy" id="1697556"/>
    <lineage>
        <taxon>Bacteria</taxon>
        <taxon>Pseudomonadati</taxon>
        <taxon>Bacteroidota</taxon>
        <taxon>Cytophagia</taxon>
        <taxon>Cytophagales</taxon>
        <taxon>Cyclobacteriaceae</taxon>
        <taxon>Algoriphagus</taxon>
    </lineage>
</organism>
<reference evidence="2 3" key="1">
    <citation type="submission" date="2023-08" db="EMBL/GenBank/DDBJ databases">
        <title>Draft genome sequence of Algoriphagus confluentis.</title>
        <authorList>
            <person name="Takatani N."/>
            <person name="Hosokawa M."/>
            <person name="Sawabe T."/>
        </authorList>
    </citation>
    <scope>NUCLEOTIDE SEQUENCE [LARGE SCALE GENOMIC DNA]</scope>
    <source>
        <strain evidence="2 3">NBRC 111222</strain>
    </source>
</reference>
<dbReference type="Proteomes" id="UP001338309">
    <property type="component" value="Unassembled WGS sequence"/>
</dbReference>
<proteinExistence type="predicted"/>
<evidence type="ECO:0008006" key="4">
    <source>
        <dbReference type="Google" id="ProtNLM"/>
    </source>
</evidence>
<gene>
    <name evidence="2" type="ORF">Aconfl_43680</name>
</gene>
<keyword evidence="3" id="KW-1185">Reference proteome</keyword>
<keyword evidence="1" id="KW-0812">Transmembrane</keyword>
<keyword evidence="1" id="KW-0472">Membrane</keyword>
<keyword evidence="1" id="KW-1133">Transmembrane helix</keyword>